<keyword evidence="9" id="KW-0611">Plant defense</keyword>
<evidence type="ECO:0000256" key="16">
    <source>
        <dbReference type="RuleBase" id="RU004336"/>
    </source>
</evidence>
<dbReference type="Pfam" id="PF00332">
    <property type="entry name" value="Glyco_hydro_17"/>
    <property type="match status" value="1"/>
</dbReference>
<evidence type="ECO:0000256" key="5">
    <source>
        <dbReference type="ARBA" id="ARBA00012780"/>
    </source>
</evidence>
<dbReference type="InterPro" id="IPR044965">
    <property type="entry name" value="Glyco_hydro_17_plant"/>
</dbReference>
<dbReference type="PANTHER" id="PTHR32227">
    <property type="entry name" value="GLUCAN ENDO-1,3-BETA-GLUCOSIDASE BG1-RELATED-RELATED"/>
    <property type="match status" value="1"/>
</dbReference>
<evidence type="ECO:0000256" key="2">
    <source>
        <dbReference type="ARBA" id="ARBA00004236"/>
    </source>
</evidence>
<evidence type="ECO:0000256" key="10">
    <source>
        <dbReference type="ARBA" id="ARBA00023136"/>
    </source>
</evidence>
<feature type="chain" id="PRO_5036275956" description="glucan endo-1,3-beta-D-glucosidase" evidence="18">
    <location>
        <begin position="29"/>
        <end position="513"/>
    </location>
</feature>
<keyword evidence="17" id="KW-0812">Transmembrane</keyword>
<dbReference type="EC" id="3.2.1.39" evidence="5"/>
<evidence type="ECO:0000256" key="3">
    <source>
        <dbReference type="ARBA" id="ARBA00004635"/>
    </source>
</evidence>
<dbReference type="EMBL" id="CM035407">
    <property type="protein sequence ID" value="KAH7444476.1"/>
    <property type="molecule type" value="Genomic_DNA"/>
</dbReference>
<evidence type="ECO:0000256" key="17">
    <source>
        <dbReference type="SAM" id="Phobius"/>
    </source>
</evidence>
<dbReference type="Gene3D" id="3.20.20.80">
    <property type="entry name" value="Glycosidases"/>
    <property type="match status" value="1"/>
</dbReference>
<keyword evidence="13" id="KW-0449">Lipoprotein</keyword>
<keyword evidence="10 17" id="KW-0472">Membrane</keyword>
<evidence type="ECO:0000256" key="1">
    <source>
        <dbReference type="ARBA" id="ARBA00000382"/>
    </source>
</evidence>
<feature type="transmembrane region" description="Helical" evidence="17">
    <location>
        <begin position="488"/>
        <end position="512"/>
    </location>
</feature>
<keyword evidence="6" id="KW-1003">Cell membrane</keyword>
<evidence type="ECO:0000256" key="18">
    <source>
        <dbReference type="SAM" id="SignalP"/>
    </source>
</evidence>
<evidence type="ECO:0000256" key="9">
    <source>
        <dbReference type="ARBA" id="ARBA00022821"/>
    </source>
</evidence>
<keyword evidence="17" id="KW-1133">Transmembrane helix</keyword>
<dbReference type="AlphaFoldDB" id="A0A8T2VEN8"/>
<feature type="signal peptide" evidence="18">
    <location>
        <begin position="1"/>
        <end position="28"/>
    </location>
</feature>
<evidence type="ECO:0000256" key="15">
    <source>
        <dbReference type="RuleBase" id="RU004335"/>
    </source>
</evidence>
<evidence type="ECO:0000256" key="11">
    <source>
        <dbReference type="ARBA" id="ARBA00023157"/>
    </source>
</evidence>
<comment type="subcellular location">
    <subcellularLocation>
        <location evidence="2">Cell membrane</location>
    </subcellularLocation>
    <subcellularLocation>
        <location evidence="3">Membrane</location>
        <topology evidence="3">Lipid-anchor</topology>
    </subcellularLocation>
</comment>
<dbReference type="GO" id="GO:0005886">
    <property type="term" value="C:plasma membrane"/>
    <property type="evidence" value="ECO:0007669"/>
    <property type="project" value="UniProtKB-SubCell"/>
</dbReference>
<keyword evidence="7 18" id="KW-0732">Signal</keyword>
<evidence type="ECO:0000259" key="19">
    <source>
        <dbReference type="SMART" id="SM00768"/>
    </source>
</evidence>
<dbReference type="OMA" id="ANWVETN"/>
<dbReference type="GO" id="GO:0005975">
    <property type="term" value="P:carbohydrate metabolic process"/>
    <property type="evidence" value="ECO:0007669"/>
    <property type="project" value="InterPro"/>
</dbReference>
<dbReference type="Proteomes" id="UP000825935">
    <property type="component" value="Chromosome 2"/>
</dbReference>
<keyword evidence="21" id="KW-1185">Reference proteome</keyword>
<name>A0A8T2VEN8_CERRI</name>
<dbReference type="FunFam" id="1.20.58.1040:FF:000002">
    <property type="entry name" value="Glucan endo-1,3-beta-glucosidase 8"/>
    <property type="match status" value="1"/>
</dbReference>
<comment type="catalytic activity">
    <reaction evidence="1">
        <text>Hydrolysis of (1-&gt;3)-beta-D-glucosidic linkages in (1-&gt;3)-beta-D-glucans.</text>
        <dbReference type="EC" id="3.2.1.39"/>
    </reaction>
</comment>
<sequence length="513" mass="54970">METQTCLQLSLCTTILCFLVQCPLQSEGLGVNWGVQASHPLSPSIVVQLLKSNGIPKVKLFDSNSSVLDALVNSGIEVMVGIPNDLLSGLTNPSKANTWVRNNIVPYMSSNGVNIKYVAVGNEPFLTSYNGSFLNLTYPALVNIQSALNAAGYGGKIKATVPMNADVIQGNGAPSLAVFRPDISSLMTEIAQFLNQNGAPYTINIYPFISLHDDPNFPIDYAFFDGSQHPVQDGTLVYQNVFDASFDSLVAALAAAGPYGNMKIIVGEIGWPTDGDINANVEYAKKFNQGFLNHVLSNLGTPRRPNQAVEFYLFSLIDEDMKSIQPGNFERHWGIFEYDGKSKYSLSLTGANGQVLVQASGVKYLTNEWCIYNPSSGDQSKLGDSITYACENSDCTSLGYGCSCNEYLDAAGNASYAFNQYFQRFNQGPGTCDFNGLGHVVTKDPSKGSCDFIIQIAEPAVISNQYSSGSGGGGGGGSGSGVVGGYRMLWGSSASLMLATLSMLLHLFCFILT</sequence>
<organism evidence="20 21">
    <name type="scientific">Ceratopteris richardii</name>
    <name type="common">Triangle waterfern</name>
    <dbReference type="NCBI Taxonomy" id="49495"/>
    <lineage>
        <taxon>Eukaryota</taxon>
        <taxon>Viridiplantae</taxon>
        <taxon>Streptophyta</taxon>
        <taxon>Embryophyta</taxon>
        <taxon>Tracheophyta</taxon>
        <taxon>Polypodiopsida</taxon>
        <taxon>Polypodiidae</taxon>
        <taxon>Polypodiales</taxon>
        <taxon>Pteridineae</taxon>
        <taxon>Pteridaceae</taxon>
        <taxon>Parkerioideae</taxon>
        <taxon>Ceratopteris</taxon>
    </lineage>
</organism>
<reference evidence="20" key="1">
    <citation type="submission" date="2021-08" db="EMBL/GenBank/DDBJ databases">
        <title>WGS assembly of Ceratopteris richardii.</title>
        <authorList>
            <person name="Marchant D.B."/>
            <person name="Chen G."/>
            <person name="Jenkins J."/>
            <person name="Shu S."/>
            <person name="Leebens-Mack J."/>
            <person name="Grimwood J."/>
            <person name="Schmutz J."/>
            <person name="Soltis P."/>
            <person name="Soltis D."/>
            <person name="Chen Z.-H."/>
        </authorList>
    </citation>
    <scope>NUCLEOTIDE SEQUENCE</scope>
    <source>
        <strain evidence="20">Whitten #5841</strain>
        <tissue evidence="20">Leaf</tissue>
    </source>
</reference>
<accession>A0A8T2VEN8</accession>
<dbReference type="FunFam" id="3.20.20.80:FF:000008">
    <property type="entry name" value="Glucan endo-1,3-beta-glucosidase 5"/>
    <property type="match status" value="1"/>
</dbReference>
<dbReference type="OrthoDB" id="1293114at2759"/>
<dbReference type="EMBL" id="CM035407">
    <property type="protein sequence ID" value="KAH7444473.1"/>
    <property type="molecule type" value="Genomic_DNA"/>
</dbReference>
<dbReference type="EMBL" id="CM035407">
    <property type="protein sequence ID" value="KAH7444475.1"/>
    <property type="molecule type" value="Genomic_DNA"/>
</dbReference>
<feature type="domain" description="X8" evidence="19">
    <location>
        <begin position="368"/>
        <end position="452"/>
    </location>
</feature>
<evidence type="ECO:0000256" key="4">
    <source>
        <dbReference type="ARBA" id="ARBA00008773"/>
    </source>
</evidence>
<proteinExistence type="inferred from homology"/>
<evidence type="ECO:0000256" key="14">
    <source>
        <dbReference type="ARBA" id="ARBA00023295"/>
    </source>
</evidence>
<dbReference type="InterPro" id="IPR012946">
    <property type="entry name" value="X8"/>
</dbReference>
<dbReference type="GO" id="GO:0006952">
    <property type="term" value="P:defense response"/>
    <property type="evidence" value="ECO:0007669"/>
    <property type="project" value="UniProtKB-KW"/>
</dbReference>
<dbReference type="EMBL" id="CM035407">
    <property type="protein sequence ID" value="KAH7444474.1"/>
    <property type="molecule type" value="Genomic_DNA"/>
</dbReference>
<dbReference type="GO" id="GO:0042973">
    <property type="term" value="F:glucan endo-1,3-beta-D-glucosidase activity"/>
    <property type="evidence" value="ECO:0007669"/>
    <property type="project" value="UniProtKB-EC"/>
</dbReference>
<evidence type="ECO:0000256" key="6">
    <source>
        <dbReference type="ARBA" id="ARBA00022475"/>
    </source>
</evidence>
<dbReference type="InterPro" id="IPR000490">
    <property type="entry name" value="Glyco_hydro_17"/>
</dbReference>
<evidence type="ECO:0000313" key="21">
    <source>
        <dbReference type="Proteomes" id="UP000825935"/>
    </source>
</evidence>
<dbReference type="Pfam" id="PF07983">
    <property type="entry name" value="X8"/>
    <property type="match status" value="1"/>
</dbReference>
<gene>
    <name evidence="20" type="ORF">KP509_02G079400</name>
</gene>
<comment type="similarity">
    <text evidence="4 15">Belongs to the glycosyl hydrolase 17 family.</text>
</comment>
<evidence type="ECO:0000256" key="7">
    <source>
        <dbReference type="ARBA" id="ARBA00022729"/>
    </source>
</evidence>
<protein>
    <recommendedName>
        <fullName evidence="5">glucan endo-1,3-beta-D-glucosidase</fullName>
        <ecNumber evidence="5">3.2.1.39</ecNumber>
    </recommendedName>
</protein>
<keyword evidence="14 16" id="KW-0326">Glycosidase</keyword>
<dbReference type="SMART" id="SM00768">
    <property type="entry name" value="X8"/>
    <property type="match status" value="1"/>
</dbReference>
<dbReference type="PROSITE" id="PS00587">
    <property type="entry name" value="GLYCOSYL_HYDROL_F17"/>
    <property type="match status" value="1"/>
</dbReference>
<evidence type="ECO:0000256" key="12">
    <source>
        <dbReference type="ARBA" id="ARBA00023180"/>
    </source>
</evidence>
<dbReference type="InterPro" id="IPR017853">
    <property type="entry name" value="GH"/>
</dbReference>
<evidence type="ECO:0000256" key="13">
    <source>
        <dbReference type="ARBA" id="ARBA00023288"/>
    </source>
</evidence>
<dbReference type="EMBL" id="CM035407">
    <property type="protein sequence ID" value="KAH7444472.1"/>
    <property type="molecule type" value="Genomic_DNA"/>
</dbReference>
<evidence type="ECO:0000313" key="20">
    <source>
        <dbReference type="EMBL" id="KAH7444474.1"/>
    </source>
</evidence>
<dbReference type="SUPFAM" id="SSF51445">
    <property type="entry name" value="(Trans)glycosidases"/>
    <property type="match status" value="1"/>
</dbReference>
<evidence type="ECO:0000256" key="8">
    <source>
        <dbReference type="ARBA" id="ARBA00022801"/>
    </source>
</evidence>
<keyword evidence="12" id="KW-0325">Glycoprotein</keyword>
<comment type="caution">
    <text evidence="20">The sequence shown here is derived from an EMBL/GenBank/DDBJ whole genome shotgun (WGS) entry which is preliminary data.</text>
</comment>
<keyword evidence="11" id="KW-1015">Disulfide bond</keyword>
<dbReference type="Gene3D" id="1.20.58.1040">
    <property type="match status" value="1"/>
</dbReference>
<keyword evidence="8 16" id="KW-0378">Hydrolase</keyword>